<dbReference type="Proteomes" id="UP001292094">
    <property type="component" value="Unassembled WGS sequence"/>
</dbReference>
<dbReference type="InterPro" id="IPR015897">
    <property type="entry name" value="CHK_kinase-like"/>
</dbReference>
<keyword evidence="1" id="KW-0812">Transmembrane</keyword>
<dbReference type="PANTHER" id="PTHR11012">
    <property type="entry name" value="PROTEIN KINASE-LIKE DOMAIN-CONTAINING"/>
    <property type="match status" value="1"/>
</dbReference>
<dbReference type="EMBL" id="JAWZYT010004674">
    <property type="protein sequence ID" value="KAK4292945.1"/>
    <property type="molecule type" value="Genomic_DNA"/>
</dbReference>
<keyword evidence="1" id="KW-1133">Transmembrane helix</keyword>
<comment type="caution">
    <text evidence="3">The sequence shown here is derived from an EMBL/GenBank/DDBJ whole genome shotgun (WGS) entry which is preliminary data.</text>
</comment>
<reference evidence="3" key="1">
    <citation type="submission" date="2023-11" db="EMBL/GenBank/DDBJ databases">
        <title>Genome assemblies of two species of porcelain crab, Petrolisthes cinctipes and Petrolisthes manimaculis (Anomura: Porcellanidae).</title>
        <authorList>
            <person name="Angst P."/>
        </authorList>
    </citation>
    <scope>NUCLEOTIDE SEQUENCE</scope>
    <source>
        <strain evidence="3">PB745_02</strain>
        <tissue evidence="3">Gill</tissue>
    </source>
</reference>
<dbReference type="PANTHER" id="PTHR11012:SF30">
    <property type="entry name" value="PROTEIN KINASE-LIKE DOMAIN-CONTAINING"/>
    <property type="match status" value="1"/>
</dbReference>
<keyword evidence="1" id="KW-0472">Membrane</keyword>
<protein>
    <recommendedName>
        <fullName evidence="2">CHK kinase-like domain-containing protein</fullName>
    </recommendedName>
</protein>
<organism evidence="3 4">
    <name type="scientific">Petrolisthes manimaculis</name>
    <dbReference type="NCBI Taxonomy" id="1843537"/>
    <lineage>
        <taxon>Eukaryota</taxon>
        <taxon>Metazoa</taxon>
        <taxon>Ecdysozoa</taxon>
        <taxon>Arthropoda</taxon>
        <taxon>Crustacea</taxon>
        <taxon>Multicrustacea</taxon>
        <taxon>Malacostraca</taxon>
        <taxon>Eumalacostraca</taxon>
        <taxon>Eucarida</taxon>
        <taxon>Decapoda</taxon>
        <taxon>Pleocyemata</taxon>
        <taxon>Anomura</taxon>
        <taxon>Galatheoidea</taxon>
        <taxon>Porcellanidae</taxon>
        <taxon>Petrolisthes</taxon>
    </lineage>
</organism>
<accession>A0AAE1NPL3</accession>
<dbReference type="SMART" id="SM00587">
    <property type="entry name" value="CHK"/>
    <property type="match status" value="1"/>
</dbReference>
<name>A0AAE1NPL3_9EUCA</name>
<evidence type="ECO:0000313" key="3">
    <source>
        <dbReference type="EMBL" id="KAK4292945.1"/>
    </source>
</evidence>
<proteinExistence type="predicted"/>
<dbReference type="SUPFAM" id="SSF56112">
    <property type="entry name" value="Protein kinase-like (PK-like)"/>
    <property type="match status" value="1"/>
</dbReference>
<dbReference type="InterPro" id="IPR011009">
    <property type="entry name" value="Kinase-like_dom_sf"/>
</dbReference>
<evidence type="ECO:0000259" key="2">
    <source>
        <dbReference type="SMART" id="SM00587"/>
    </source>
</evidence>
<evidence type="ECO:0000256" key="1">
    <source>
        <dbReference type="SAM" id="Phobius"/>
    </source>
</evidence>
<dbReference type="Pfam" id="PF02958">
    <property type="entry name" value="EcKL"/>
    <property type="match status" value="1"/>
</dbReference>
<evidence type="ECO:0000313" key="4">
    <source>
        <dbReference type="Proteomes" id="UP001292094"/>
    </source>
</evidence>
<feature type="domain" description="CHK kinase-like" evidence="2">
    <location>
        <begin position="143"/>
        <end position="340"/>
    </location>
</feature>
<dbReference type="AlphaFoldDB" id="A0AAE1NPL3"/>
<feature type="transmembrane region" description="Helical" evidence="1">
    <location>
        <begin position="477"/>
        <end position="500"/>
    </location>
</feature>
<dbReference type="InterPro" id="IPR004119">
    <property type="entry name" value="EcKL"/>
</dbReference>
<keyword evidence="4" id="KW-1185">Reference proteome</keyword>
<sequence length="564" mass="64348">MLIKEMSTEATEKRDPLSLITEQHVKSALRKDKGDEAQLLTWNINNFTKKGDNLASVVTSVVIDYHLAHLGSETHQTSYIIKLNPCITSAFTDSFTNMVFEKEVNFYEEILPDLNHMLNNTGQESLRMPELFHSSLEENKELMFLNDLRRREFVMVEKFKGQDEAHVRLALKELSRLHASSILLQAKAPDTNLSQRYPSLDKDFLYSTGAKKERLQKMFSGGYDNAIVILKSCERHTAAAWLERNLPNVLDLFQEHLEKIPPFKVICHGDFSNNNILFRYNEVGDPLEVMIIDQQVTRVASPATDLVYFFYTCVRGDIRKAKLQDFLGVYYSTFSSVVEVGGVAVPFTLSELKQEYRKRMIRAALQAMEILRDGVKVECIDPSDKSGQYEEYCLDPQLSDYKSWTCRKAGEIVYHCRNNLDCVDAGILKHRTISPENTDCRGIPVGNPSNISGTYNCTSPHGPFTFNVPLCSETNDAYPWIVAGIVGLGIVVGILLWRFYRSRCQSYKVTNNLCSQTDPENFELEPMDANANNHDLQLKQENSACRNWPKRFYASMMQLVNRGT</sequence>
<gene>
    <name evidence="3" type="ORF">Pmani_034321</name>
</gene>
<dbReference type="Gene3D" id="3.90.1200.10">
    <property type="match status" value="1"/>
</dbReference>